<dbReference type="EMBL" id="GGEC01084668">
    <property type="protein sequence ID" value="MBX65152.1"/>
    <property type="molecule type" value="Transcribed_RNA"/>
</dbReference>
<sequence>MHLQPLPSCIPLIKEL</sequence>
<evidence type="ECO:0000313" key="1">
    <source>
        <dbReference type="EMBL" id="MBX65152.1"/>
    </source>
</evidence>
<proteinExistence type="predicted"/>
<name>A0A2P2QDU4_RHIMU</name>
<organism evidence="1">
    <name type="scientific">Rhizophora mucronata</name>
    <name type="common">Asiatic mangrove</name>
    <dbReference type="NCBI Taxonomy" id="61149"/>
    <lineage>
        <taxon>Eukaryota</taxon>
        <taxon>Viridiplantae</taxon>
        <taxon>Streptophyta</taxon>
        <taxon>Embryophyta</taxon>
        <taxon>Tracheophyta</taxon>
        <taxon>Spermatophyta</taxon>
        <taxon>Magnoliopsida</taxon>
        <taxon>eudicotyledons</taxon>
        <taxon>Gunneridae</taxon>
        <taxon>Pentapetalae</taxon>
        <taxon>rosids</taxon>
        <taxon>fabids</taxon>
        <taxon>Malpighiales</taxon>
        <taxon>Rhizophoraceae</taxon>
        <taxon>Rhizophora</taxon>
    </lineage>
</organism>
<protein>
    <submittedName>
        <fullName evidence="1">Uncharacterized protein</fullName>
    </submittedName>
</protein>
<reference evidence="1" key="1">
    <citation type="submission" date="2018-02" db="EMBL/GenBank/DDBJ databases">
        <title>Rhizophora mucronata_Transcriptome.</title>
        <authorList>
            <person name="Meera S.P."/>
            <person name="Sreeshan A."/>
            <person name="Augustine A."/>
        </authorList>
    </citation>
    <scope>NUCLEOTIDE SEQUENCE</scope>
    <source>
        <tissue evidence="1">Leaf</tissue>
    </source>
</reference>
<accession>A0A2P2QDU4</accession>
<dbReference type="AlphaFoldDB" id="A0A2P2QDU4"/>